<dbReference type="SMART" id="SM00155">
    <property type="entry name" value="PLDc"/>
    <property type="match status" value="1"/>
</dbReference>
<evidence type="ECO:0000313" key="15">
    <source>
        <dbReference type="EMBL" id="MEA0971789.1"/>
    </source>
</evidence>
<keyword evidence="8" id="KW-0964">Secreted</keyword>
<comment type="similarity">
    <text evidence="4">Belongs to the phospholipase D family.</text>
</comment>
<evidence type="ECO:0000256" key="13">
    <source>
        <dbReference type="ARBA" id="ARBA00029594"/>
    </source>
</evidence>
<keyword evidence="10" id="KW-0442">Lipid degradation</keyword>
<evidence type="ECO:0000256" key="1">
    <source>
        <dbReference type="ARBA" id="ARBA00000798"/>
    </source>
</evidence>
<dbReference type="Pfam" id="PF13091">
    <property type="entry name" value="PLDc_2"/>
    <property type="match status" value="1"/>
</dbReference>
<evidence type="ECO:0000259" key="14">
    <source>
        <dbReference type="PROSITE" id="PS50035"/>
    </source>
</evidence>
<dbReference type="InterPro" id="IPR001736">
    <property type="entry name" value="PLipase_D/transphosphatidylase"/>
</dbReference>
<evidence type="ECO:0000256" key="9">
    <source>
        <dbReference type="ARBA" id="ARBA00022801"/>
    </source>
</evidence>
<dbReference type="PANTHER" id="PTHR43856">
    <property type="entry name" value="CARDIOLIPIN HYDROLASE"/>
    <property type="match status" value="1"/>
</dbReference>
<dbReference type="InterPro" id="IPR025202">
    <property type="entry name" value="PLD-like_dom"/>
</dbReference>
<comment type="function">
    <text evidence="2">Could be a virulence factor.</text>
</comment>
<gene>
    <name evidence="15" type="ORF">Megvenef_01777</name>
</gene>
<evidence type="ECO:0000256" key="5">
    <source>
        <dbReference type="ARBA" id="ARBA00011738"/>
    </source>
</evidence>
<protein>
    <recommendedName>
        <fullName evidence="7">Phospholipase D</fullName>
        <ecNumber evidence="6">3.1.4.4</ecNumber>
    </recommendedName>
    <alternativeName>
        <fullName evidence="13">Choline phosphatase</fullName>
    </alternativeName>
</protein>
<comment type="caution">
    <text evidence="15">The sequence shown here is derived from an EMBL/GenBank/DDBJ whole genome shotgun (WGS) entry which is preliminary data.</text>
</comment>
<dbReference type="PROSITE" id="PS50035">
    <property type="entry name" value="PLD"/>
    <property type="match status" value="1"/>
</dbReference>
<accession>A0ABU5NF68</accession>
<dbReference type="PANTHER" id="PTHR43856:SF1">
    <property type="entry name" value="MITOCHONDRIAL CARDIOLIPIN HYDROLASE"/>
    <property type="match status" value="1"/>
</dbReference>
<dbReference type="SUPFAM" id="SSF56024">
    <property type="entry name" value="Phospholipase D/nuclease"/>
    <property type="match status" value="1"/>
</dbReference>
<keyword evidence="16" id="KW-1185">Reference proteome</keyword>
<sequence length="98" mass="11244">MNVEVILDRSNFQKKKLDIIKLLHKHSIPVYQDNAKGIAHNKIMIIDNKKVITGSFNFTKNADYNNVENVVVLDDVNVASKYTANWLHRLSNSTTIDF</sequence>
<dbReference type="Gene3D" id="3.30.870.10">
    <property type="entry name" value="Endonuclease Chain A"/>
    <property type="match status" value="1"/>
</dbReference>
<evidence type="ECO:0000256" key="6">
    <source>
        <dbReference type="ARBA" id="ARBA00012027"/>
    </source>
</evidence>
<evidence type="ECO:0000256" key="4">
    <source>
        <dbReference type="ARBA" id="ARBA00008664"/>
    </source>
</evidence>
<dbReference type="EC" id="3.1.4.4" evidence="6"/>
<dbReference type="EMBL" id="JARJFB010000278">
    <property type="protein sequence ID" value="MEA0971789.1"/>
    <property type="molecule type" value="Genomic_DNA"/>
</dbReference>
<dbReference type="Proteomes" id="UP001291687">
    <property type="component" value="Unassembled WGS sequence"/>
</dbReference>
<evidence type="ECO:0000256" key="10">
    <source>
        <dbReference type="ARBA" id="ARBA00022963"/>
    </source>
</evidence>
<keyword evidence="11" id="KW-0843">Virulence</keyword>
<reference evidence="15 16" key="1">
    <citation type="submission" date="2023-03" db="EMBL/GenBank/DDBJ databases">
        <title>Host association and intracellularity evolved multiple times independently in the Rickettsiales.</title>
        <authorList>
            <person name="Castelli M."/>
            <person name="Nardi T."/>
            <person name="Gammuto L."/>
            <person name="Bellinzona G."/>
            <person name="Sabaneyeva E."/>
            <person name="Potekhin A."/>
            <person name="Serra V."/>
            <person name="Petroni G."/>
            <person name="Sassera D."/>
        </authorList>
    </citation>
    <scope>NUCLEOTIDE SEQUENCE [LARGE SCALE GENOMIC DNA]</scope>
    <source>
        <strain evidence="15 16">Sr 2-6</strain>
    </source>
</reference>
<evidence type="ECO:0000256" key="11">
    <source>
        <dbReference type="ARBA" id="ARBA00023026"/>
    </source>
</evidence>
<dbReference type="InterPro" id="IPR051406">
    <property type="entry name" value="PLD_domain"/>
</dbReference>
<name>A0ABU5NF68_9RICK</name>
<feature type="domain" description="PLD phosphodiesterase" evidence="14">
    <location>
        <begin position="35"/>
        <end position="62"/>
    </location>
</feature>
<comment type="catalytic activity">
    <reaction evidence="1">
        <text>a 1,2-diacyl-sn-glycero-3-phosphocholine + H2O = a 1,2-diacyl-sn-glycero-3-phosphate + choline + H(+)</text>
        <dbReference type="Rhea" id="RHEA:14445"/>
        <dbReference type="ChEBI" id="CHEBI:15354"/>
        <dbReference type="ChEBI" id="CHEBI:15377"/>
        <dbReference type="ChEBI" id="CHEBI:15378"/>
        <dbReference type="ChEBI" id="CHEBI:57643"/>
        <dbReference type="ChEBI" id="CHEBI:58608"/>
        <dbReference type="EC" id="3.1.4.4"/>
    </reaction>
</comment>
<evidence type="ECO:0000256" key="2">
    <source>
        <dbReference type="ARBA" id="ARBA00003145"/>
    </source>
</evidence>
<evidence type="ECO:0000256" key="12">
    <source>
        <dbReference type="ARBA" id="ARBA00023098"/>
    </source>
</evidence>
<evidence type="ECO:0000256" key="7">
    <source>
        <dbReference type="ARBA" id="ARBA00018392"/>
    </source>
</evidence>
<proteinExistence type="inferred from homology"/>
<keyword evidence="12" id="KW-0443">Lipid metabolism</keyword>
<comment type="subcellular location">
    <subcellularLocation>
        <location evidence="3">Secreted</location>
    </subcellularLocation>
</comment>
<keyword evidence="9" id="KW-0378">Hydrolase</keyword>
<evidence type="ECO:0000256" key="3">
    <source>
        <dbReference type="ARBA" id="ARBA00004613"/>
    </source>
</evidence>
<comment type="subunit">
    <text evidence="5">Homodimer.</text>
</comment>
<evidence type="ECO:0000313" key="16">
    <source>
        <dbReference type="Proteomes" id="UP001291687"/>
    </source>
</evidence>
<evidence type="ECO:0000256" key="8">
    <source>
        <dbReference type="ARBA" id="ARBA00022525"/>
    </source>
</evidence>
<organism evidence="15 16">
    <name type="scientific">Candidatus Megaera venefica</name>
    <dbReference type="NCBI Taxonomy" id="2055910"/>
    <lineage>
        <taxon>Bacteria</taxon>
        <taxon>Pseudomonadati</taxon>
        <taxon>Pseudomonadota</taxon>
        <taxon>Alphaproteobacteria</taxon>
        <taxon>Rickettsiales</taxon>
        <taxon>Rickettsiaceae</taxon>
        <taxon>Candidatus Megaera</taxon>
    </lineage>
</organism>